<accession>A0A816ILM7</accession>
<organism evidence="1">
    <name type="scientific">Brassica napus</name>
    <name type="common">Rape</name>
    <dbReference type="NCBI Taxonomy" id="3708"/>
    <lineage>
        <taxon>Eukaryota</taxon>
        <taxon>Viridiplantae</taxon>
        <taxon>Streptophyta</taxon>
        <taxon>Embryophyta</taxon>
        <taxon>Tracheophyta</taxon>
        <taxon>Spermatophyta</taxon>
        <taxon>Magnoliopsida</taxon>
        <taxon>eudicotyledons</taxon>
        <taxon>Gunneridae</taxon>
        <taxon>Pentapetalae</taxon>
        <taxon>rosids</taxon>
        <taxon>malvids</taxon>
        <taxon>Brassicales</taxon>
        <taxon>Brassicaceae</taxon>
        <taxon>Brassiceae</taxon>
        <taxon>Brassica</taxon>
    </lineage>
</organism>
<dbReference type="AlphaFoldDB" id="A0A816ILM7"/>
<proteinExistence type="predicted"/>
<evidence type="ECO:0000313" key="1">
    <source>
        <dbReference type="EMBL" id="CAF1712271.1"/>
    </source>
</evidence>
<feature type="non-terminal residue" evidence="1">
    <location>
        <position position="48"/>
    </location>
</feature>
<dbReference type="Proteomes" id="UP001295469">
    <property type="component" value="Chromosome C03"/>
</dbReference>
<name>A0A816ILM7_BRANA</name>
<dbReference type="EMBL" id="HG994367">
    <property type="protein sequence ID" value="CAF1712271.1"/>
    <property type="molecule type" value="Genomic_DNA"/>
</dbReference>
<reference evidence="1" key="1">
    <citation type="submission" date="2021-01" db="EMBL/GenBank/DDBJ databases">
        <authorList>
            <consortium name="Genoscope - CEA"/>
            <person name="William W."/>
        </authorList>
    </citation>
    <scope>NUCLEOTIDE SEQUENCE</scope>
</reference>
<protein>
    <submittedName>
        <fullName evidence="1">(rape) hypothetical protein</fullName>
    </submittedName>
</protein>
<sequence length="48" mass="5166">PSSPGALDRHVKLRSAGIILQLKSMVIDPCLDIRIKAVLGQSVYFGDS</sequence>
<gene>
    <name evidence="1" type="ORF">DARMORV10_C03P89870.1</name>
</gene>